<comment type="caution">
    <text evidence="1">The sequence shown here is derived from an EMBL/GenBank/DDBJ whole genome shotgun (WGS) entry which is preliminary data.</text>
</comment>
<protein>
    <submittedName>
        <fullName evidence="1">Uncharacterized protein</fullName>
    </submittedName>
</protein>
<organism evidence="1 2">
    <name type="scientific">Auriscalpium vulgare</name>
    <dbReference type="NCBI Taxonomy" id="40419"/>
    <lineage>
        <taxon>Eukaryota</taxon>
        <taxon>Fungi</taxon>
        <taxon>Dikarya</taxon>
        <taxon>Basidiomycota</taxon>
        <taxon>Agaricomycotina</taxon>
        <taxon>Agaricomycetes</taxon>
        <taxon>Russulales</taxon>
        <taxon>Auriscalpiaceae</taxon>
        <taxon>Auriscalpium</taxon>
    </lineage>
</organism>
<keyword evidence="2" id="KW-1185">Reference proteome</keyword>
<dbReference type="EMBL" id="MU276221">
    <property type="protein sequence ID" value="KAI0040161.1"/>
    <property type="molecule type" value="Genomic_DNA"/>
</dbReference>
<evidence type="ECO:0000313" key="1">
    <source>
        <dbReference type="EMBL" id="KAI0040161.1"/>
    </source>
</evidence>
<accession>A0ACB8R962</accession>
<reference evidence="1" key="2">
    <citation type="journal article" date="2022" name="New Phytol.">
        <title>Evolutionary transition to the ectomycorrhizal habit in the genomes of a hyperdiverse lineage of mushroom-forming fungi.</title>
        <authorList>
            <person name="Looney B."/>
            <person name="Miyauchi S."/>
            <person name="Morin E."/>
            <person name="Drula E."/>
            <person name="Courty P.E."/>
            <person name="Kohler A."/>
            <person name="Kuo A."/>
            <person name="LaButti K."/>
            <person name="Pangilinan J."/>
            <person name="Lipzen A."/>
            <person name="Riley R."/>
            <person name="Andreopoulos W."/>
            <person name="He G."/>
            <person name="Johnson J."/>
            <person name="Nolan M."/>
            <person name="Tritt A."/>
            <person name="Barry K.W."/>
            <person name="Grigoriev I.V."/>
            <person name="Nagy L.G."/>
            <person name="Hibbett D."/>
            <person name="Henrissat B."/>
            <person name="Matheny P.B."/>
            <person name="Labbe J."/>
            <person name="Martin F.M."/>
        </authorList>
    </citation>
    <scope>NUCLEOTIDE SEQUENCE</scope>
    <source>
        <strain evidence="1">FP105234-sp</strain>
    </source>
</reference>
<name>A0ACB8R962_9AGAM</name>
<dbReference type="Proteomes" id="UP000814033">
    <property type="component" value="Unassembled WGS sequence"/>
</dbReference>
<reference evidence="1" key="1">
    <citation type="submission" date="2021-02" db="EMBL/GenBank/DDBJ databases">
        <authorList>
            <consortium name="DOE Joint Genome Institute"/>
            <person name="Ahrendt S."/>
            <person name="Looney B.P."/>
            <person name="Miyauchi S."/>
            <person name="Morin E."/>
            <person name="Drula E."/>
            <person name="Courty P.E."/>
            <person name="Chicoki N."/>
            <person name="Fauchery L."/>
            <person name="Kohler A."/>
            <person name="Kuo A."/>
            <person name="Labutti K."/>
            <person name="Pangilinan J."/>
            <person name="Lipzen A."/>
            <person name="Riley R."/>
            <person name="Andreopoulos W."/>
            <person name="He G."/>
            <person name="Johnson J."/>
            <person name="Barry K.W."/>
            <person name="Grigoriev I.V."/>
            <person name="Nagy L."/>
            <person name="Hibbett D."/>
            <person name="Henrissat B."/>
            <person name="Matheny P.B."/>
            <person name="Labbe J."/>
            <person name="Martin F."/>
        </authorList>
    </citation>
    <scope>NUCLEOTIDE SEQUENCE</scope>
    <source>
        <strain evidence="1">FP105234-sp</strain>
    </source>
</reference>
<proteinExistence type="predicted"/>
<gene>
    <name evidence="1" type="ORF">FA95DRAFT_914765</name>
</gene>
<evidence type="ECO:0000313" key="2">
    <source>
        <dbReference type="Proteomes" id="UP000814033"/>
    </source>
</evidence>
<sequence length="171" mass="19088">MADTHPALRPAKFAAVPPWPASRPECLSYLPAPLSRNAAQRNVRPQLLRRRRRRSTQPRPNPKPSIELPSPTSLPLPLSPSFHFHRLPRWVLEHTIFFADARSNSDARSCAIDRRPDSLCSPDSMTVTVVRVRPALERSSPRRRRGGSHAGSAPLAAIFTQRSAPPGLRSF</sequence>